<feature type="chain" id="PRO_5026788400" description="BPTI/Kunitz inhibitor domain-containing protein" evidence="7">
    <location>
        <begin position="20"/>
        <end position="173"/>
    </location>
</feature>
<dbReference type="EMBL" id="GIDH01001353">
    <property type="protein sequence ID" value="NOV53296.1"/>
    <property type="molecule type" value="Transcribed_RNA"/>
</dbReference>
<dbReference type="PANTHER" id="PTHR10083:SF374">
    <property type="entry name" value="BPTI_KUNITZ INHIBITOR DOMAIN-CONTAINING PROTEIN"/>
    <property type="match status" value="1"/>
</dbReference>
<evidence type="ECO:0000256" key="3">
    <source>
        <dbReference type="ARBA" id="ARBA00022690"/>
    </source>
</evidence>
<reference evidence="9" key="1">
    <citation type="submission" date="2019-12" db="EMBL/GenBank/DDBJ databases">
        <title>The sialotranscriptome of the gopher-tortoise tick, Amblyomma tuberculatum.</title>
        <authorList>
            <person name="Karim S."/>
            <person name="Andersen J."/>
            <person name="Kumar D."/>
            <person name="Adamson S."/>
            <person name="Ennen J."/>
            <person name="Qualis C.P."/>
            <person name="Ribeiro J.M.C."/>
        </authorList>
    </citation>
    <scope>NUCLEOTIDE SEQUENCE</scope>
    <source>
        <strain evidence="9">Removed</strain>
        <tissue evidence="9">Salivary glands</tissue>
    </source>
</reference>
<keyword evidence="3" id="KW-0646">Protease inhibitor</keyword>
<protein>
    <recommendedName>
        <fullName evidence="8">BPTI/Kunitz inhibitor domain-containing protein</fullName>
    </recommendedName>
</protein>
<evidence type="ECO:0000256" key="2">
    <source>
        <dbReference type="ARBA" id="ARBA00022525"/>
    </source>
</evidence>
<evidence type="ECO:0000256" key="1">
    <source>
        <dbReference type="ARBA" id="ARBA00004613"/>
    </source>
</evidence>
<dbReference type="PROSITE" id="PS00280">
    <property type="entry name" value="BPTI_KUNITZ_1"/>
    <property type="match status" value="2"/>
</dbReference>
<evidence type="ECO:0000313" key="9">
    <source>
        <dbReference type="EMBL" id="NOV53296.1"/>
    </source>
</evidence>
<dbReference type="InterPro" id="IPR036880">
    <property type="entry name" value="Kunitz_BPTI_sf"/>
</dbReference>
<feature type="signal peptide" evidence="7">
    <location>
        <begin position="1"/>
        <end position="19"/>
    </location>
</feature>
<keyword evidence="7" id="KW-0732">Signal</keyword>
<evidence type="ECO:0000256" key="6">
    <source>
        <dbReference type="ARBA" id="ARBA00023157"/>
    </source>
</evidence>
<evidence type="ECO:0000256" key="4">
    <source>
        <dbReference type="ARBA" id="ARBA00022737"/>
    </source>
</evidence>
<evidence type="ECO:0000256" key="5">
    <source>
        <dbReference type="ARBA" id="ARBA00022900"/>
    </source>
</evidence>
<organism evidence="9">
    <name type="scientific">Amblyomma tuberculatum</name>
    <dbReference type="NCBI Taxonomy" id="48802"/>
    <lineage>
        <taxon>Eukaryota</taxon>
        <taxon>Metazoa</taxon>
        <taxon>Ecdysozoa</taxon>
        <taxon>Arthropoda</taxon>
        <taxon>Chelicerata</taxon>
        <taxon>Arachnida</taxon>
        <taxon>Acari</taxon>
        <taxon>Parasitiformes</taxon>
        <taxon>Ixodida</taxon>
        <taxon>Ixodoidea</taxon>
        <taxon>Ixodidae</taxon>
        <taxon>Amblyomminae</taxon>
        <taxon>Amblyomma</taxon>
    </lineage>
</organism>
<dbReference type="AlphaFoldDB" id="A0A6M2E4B7"/>
<dbReference type="GO" id="GO:0004867">
    <property type="term" value="F:serine-type endopeptidase inhibitor activity"/>
    <property type="evidence" value="ECO:0007669"/>
    <property type="project" value="UniProtKB-KW"/>
</dbReference>
<dbReference type="Pfam" id="PF00014">
    <property type="entry name" value="Kunitz_BPTI"/>
    <property type="match status" value="2"/>
</dbReference>
<evidence type="ECO:0000256" key="7">
    <source>
        <dbReference type="SAM" id="SignalP"/>
    </source>
</evidence>
<name>A0A6M2E4B7_9ACAR</name>
<dbReference type="PANTHER" id="PTHR10083">
    <property type="entry name" value="KUNITZ-TYPE PROTEASE INHIBITOR-RELATED"/>
    <property type="match status" value="1"/>
</dbReference>
<keyword evidence="2" id="KW-0964">Secreted</keyword>
<dbReference type="InterPro" id="IPR050098">
    <property type="entry name" value="TFPI/VKTCI-like"/>
</dbReference>
<dbReference type="SUPFAM" id="SSF57362">
    <property type="entry name" value="BPTI-like"/>
    <property type="match status" value="2"/>
</dbReference>
<comment type="subcellular location">
    <subcellularLocation>
        <location evidence="1">Secreted</location>
    </subcellularLocation>
</comment>
<dbReference type="Gene3D" id="4.10.410.10">
    <property type="entry name" value="Pancreatic trypsin inhibitor Kunitz domain"/>
    <property type="match status" value="2"/>
</dbReference>
<sequence>MKPLADSFVFLGFLLATDAASYQTPQRCLKPVAVGSCTLNSPSWYFDPSTNYCRGFIYGGCYGNSNRFSREEKCQQICLPGAPRKRVCSYPPRKGPCNGRTLSWAYDVVADRCRIFLYGGCKGNANNFKNCTECMQRCSGKRLKDVRKLCTKLTADIKRKYTSTHRPIVGGPE</sequence>
<proteinExistence type="predicted"/>
<dbReference type="PRINTS" id="PR00759">
    <property type="entry name" value="BASICPTASE"/>
</dbReference>
<dbReference type="InterPro" id="IPR002223">
    <property type="entry name" value="Kunitz_BPTI"/>
</dbReference>
<feature type="domain" description="BPTI/Kunitz inhibitor" evidence="8">
    <location>
        <begin position="88"/>
        <end position="138"/>
    </location>
</feature>
<evidence type="ECO:0000259" key="8">
    <source>
        <dbReference type="PROSITE" id="PS50279"/>
    </source>
</evidence>
<keyword evidence="6" id="KW-1015">Disulfide bond</keyword>
<dbReference type="SMART" id="SM00131">
    <property type="entry name" value="KU"/>
    <property type="match status" value="2"/>
</dbReference>
<keyword evidence="5" id="KW-0722">Serine protease inhibitor</keyword>
<keyword evidence="4" id="KW-0677">Repeat</keyword>
<accession>A0A6M2E4B7</accession>
<dbReference type="GO" id="GO:0005615">
    <property type="term" value="C:extracellular space"/>
    <property type="evidence" value="ECO:0007669"/>
    <property type="project" value="TreeGrafter"/>
</dbReference>
<feature type="domain" description="BPTI/Kunitz inhibitor" evidence="8">
    <location>
        <begin position="28"/>
        <end position="78"/>
    </location>
</feature>
<dbReference type="CDD" id="cd00109">
    <property type="entry name" value="Kunitz-type"/>
    <property type="match status" value="2"/>
</dbReference>
<dbReference type="FunFam" id="4.10.410.10:FF:000020">
    <property type="entry name" value="Collagen, type VI, alpha 3"/>
    <property type="match status" value="2"/>
</dbReference>
<dbReference type="InterPro" id="IPR020901">
    <property type="entry name" value="Prtase_inh_Kunz-CS"/>
</dbReference>
<dbReference type="PROSITE" id="PS50279">
    <property type="entry name" value="BPTI_KUNITZ_2"/>
    <property type="match status" value="2"/>
</dbReference>